<dbReference type="Pfam" id="PF00501">
    <property type="entry name" value="AMP-binding"/>
    <property type="match status" value="1"/>
</dbReference>
<evidence type="ECO:0000313" key="3">
    <source>
        <dbReference type="Proteomes" id="UP000001558"/>
    </source>
</evidence>
<name>A3QCJ4_SHELP</name>
<keyword evidence="2" id="KW-0436">Ligase</keyword>
<reference evidence="2 3" key="1">
    <citation type="submission" date="2007-03" db="EMBL/GenBank/DDBJ databases">
        <title>Complete sequence of Shewanella loihica PV-4.</title>
        <authorList>
            <consortium name="US DOE Joint Genome Institute"/>
            <person name="Copeland A."/>
            <person name="Lucas S."/>
            <person name="Lapidus A."/>
            <person name="Barry K."/>
            <person name="Detter J.C."/>
            <person name="Glavina del Rio T."/>
            <person name="Hammon N."/>
            <person name="Israni S."/>
            <person name="Dalin E."/>
            <person name="Tice H."/>
            <person name="Pitluck S."/>
            <person name="Chain P."/>
            <person name="Malfatti S."/>
            <person name="Shin M."/>
            <person name="Vergez L."/>
            <person name="Schmutz J."/>
            <person name="Larimer F."/>
            <person name="Land M."/>
            <person name="Hauser L."/>
            <person name="Kyrpides N."/>
            <person name="Mikhailova N."/>
            <person name="Romine M.F."/>
            <person name="Serres G."/>
            <person name="Fredrickson J."/>
            <person name="Tiedje J."/>
            <person name="Richardson P."/>
        </authorList>
    </citation>
    <scope>NUCLEOTIDE SEQUENCE [LARGE SCALE GENOMIC DNA]</scope>
    <source>
        <strain evidence="3">ATCC BAA-1088 / PV-4</strain>
    </source>
</reference>
<gene>
    <name evidence="2" type="ordered locus">Shew_1323</name>
</gene>
<dbReference type="GO" id="GO:0016878">
    <property type="term" value="F:acid-thiol ligase activity"/>
    <property type="evidence" value="ECO:0007669"/>
    <property type="project" value="UniProtKB-ARBA"/>
</dbReference>
<dbReference type="InterPro" id="IPR050237">
    <property type="entry name" value="ATP-dep_AMP-bd_enzyme"/>
</dbReference>
<dbReference type="PANTHER" id="PTHR43767">
    <property type="entry name" value="LONG-CHAIN-FATTY-ACID--COA LIGASE"/>
    <property type="match status" value="1"/>
</dbReference>
<dbReference type="OrthoDB" id="7055148at2"/>
<proteinExistence type="predicted"/>
<organism evidence="2 3">
    <name type="scientific">Shewanella loihica (strain ATCC BAA-1088 / PV-4)</name>
    <dbReference type="NCBI Taxonomy" id="323850"/>
    <lineage>
        <taxon>Bacteria</taxon>
        <taxon>Pseudomonadati</taxon>
        <taxon>Pseudomonadota</taxon>
        <taxon>Gammaproteobacteria</taxon>
        <taxon>Alteromonadales</taxon>
        <taxon>Shewanellaceae</taxon>
        <taxon>Shewanella</taxon>
    </lineage>
</organism>
<protein>
    <submittedName>
        <fullName evidence="2">Acyl-CoA synthetases (AMP-forming)/AMP-acid ligases II-like protein</fullName>
    </submittedName>
</protein>
<dbReference type="Gene3D" id="3.30.300.30">
    <property type="match status" value="1"/>
</dbReference>
<dbReference type="Gene3D" id="3.40.50.12780">
    <property type="entry name" value="N-terminal domain of ligase-like"/>
    <property type="match status" value="1"/>
</dbReference>
<dbReference type="HOGENOM" id="CLU_000022_59_13_6"/>
<feature type="domain" description="AMP-dependent synthetase/ligase" evidence="1">
    <location>
        <begin position="77"/>
        <end position="232"/>
    </location>
</feature>
<dbReference type="InterPro" id="IPR045851">
    <property type="entry name" value="AMP-bd_C_sf"/>
</dbReference>
<dbReference type="EMBL" id="CP000606">
    <property type="protein sequence ID" value="ABO23192.1"/>
    <property type="molecule type" value="Genomic_DNA"/>
</dbReference>
<dbReference type="InterPro" id="IPR042099">
    <property type="entry name" value="ANL_N_sf"/>
</dbReference>
<dbReference type="RefSeq" id="WP_011865124.1">
    <property type="nucleotide sequence ID" value="NC_009092.1"/>
</dbReference>
<sequence>MFTIPRGFTLVEQGSQFGSDSFQPQHYLQGRKFIEITAGSTTNGKPLVKEMIQAIIDGQTANIPVIFNRTQQEINLDELPEHFAVGLLTSGTTGKPKLVFHRLEKLLPKNLKSQTRENTRWLLCYHPMSFAGLQVILQAIVSQDLLVASVDTNLQAKAQLAISQDINAISATPSMMRAMLLCWHLTRPPLTIISLGGEIADQLTLDSIRQSFPEAQLRHIYATTEAGVIFSIKDGIEGFPLSWLQQTFNGWQISANNTLHLDNGLVEIDTGDCIRLTQDRVIFVGREDNLVNVGGVKVNLETLEQEILAIEEIFDARVFAKSNPITGALICLECCATDETKAREALKTWSLGRDPAATPRIIRFSEQITLSTSGKKVRTN</sequence>
<dbReference type="eggNOG" id="COG0318">
    <property type="taxonomic scope" value="Bacteria"/>
</dbReference>
<accession>A3QCJ4</accession>
<keyword evidence="3" id="KW-1185">Reference proteome</keyword>
<evidence type="ECO:0000259" key="1">
    <source>
        <dbReference type="Pfam" id="PF00501"/>
    </source>
</evidence>
<dbReference type="STRING" id="323850.Shew_1323"/>
<dbReference type="AlphaFoldDB" id="A3QCJ4"/>
<dbReference type="SUPFAM" id="SSF56801">
    <property type="entry name" value="Acetyl-CoA synthetase-like"/>
    <property type="match status" value="1"/>
</dbReference>
<dbReference type="Proteomes" id="UP000001558">
    <property type="component" value="Chromosome"/>
</dbReference>
<dbReference type="KEGG" id="slo:Shew_1323"/>
<evidence type="ECO:0000313" key="2">
    <source>
        <dbReference type="EMBL" id="ABO23192.1"/>
    </source>
</evidence>
<dbReference type="PANTHER" id="PTHR43767:SF1">
    <property type="entry name" value="NONRIBOSOMAL PEPTIDE SYNTHASE PES1 (EUROFUNG)-RELATED"/>
    <property type="match status" value="1"/>
</dbReference>
<dbReference type="InterPro" id="IPR000873">
    <property type="entry name" value="AMP-dep_synth/lig_dom"/>
</dbReference>